<feature type="coiled-coil region" evidence="1">
    <location>
        <begin position="66"/>
        <end position="93"/>
    </location>
</feature>
<evidence type="ECO:0000313" key="2">
    <source>
        <dbReference type="EMBL" id="VAW54056.1"/>
    </source>
</evidence>
<organism evidence="2">
    <name type="scientific">hydrothermal vent metagenome</name>
    <dbReference type="NCBI Taxonomy" id="652676"/>
    <lineage>
        <taxon>unclassified sequences</taxon>
        <taxon>metagenomes</taxon>
        <taxon>ecological metagenomes</taxon>
    </lineage>
</organism>
<name>A0A3B0XBJ5_9ZZZZ</name>
<evidence type="ECO:0000256" key="1">
    <source>
        <dbReference type="SAM" id="Coils"/>
    </source>
</evidence>
<keyword evidence="1" id="KW-0175">Coiled coil</keyword>
<accession>A0A3B0XBJ5</accession>
<dbReference type="AlphaFoldDB" id="A0A3B0XBJ5"/>
<reference evidence="2" key="1">
    <citation type="submission" date="2018-06" db="EMBL/GenBank/DDBJ databases">
        <authorList>
            <person name="Zhirakovskaya E."/>
        </authorList>
    </citation>
    <scope>NUCLEOTIDE SEQUENCE</scope>
</reference>
<dbReference type="EMBL" id="UOFF01000047">
    <property type="protein sequence ID" value="VAW54056.1"/>
    <property type="molecule type" value="Genomic_DNA"/>
</dbReference>
<proteinExistence type="predicted"/>
<sequence length="265" mass="30483">MIDKLKFNWILKVAIILFAFNSIGVVYARGDSQGIISRLEDMRIESQRIPKDYLYINQGVRVSQSKAQLKESLANLDEDIDYLNVNLKGEESQNLLMFLSFTRDELKEVLRERYNKENGALIMDFGESLLEGADSIIKNQTKLRKVKKSMGSTLGDMILNLERATKYYIAFQAGFKDHNNIKQMNAATSSYEEGIAKLKMNRRFASTNAKDIKKIKKYWRIVKTFYSGVKKGDLPLIVFVSSDHMEKSLHRMVQTDKEVIASNQE</sequence>
<gene>
    <name evidence="2" type="ORF">MNBD_GAMMA07-1627</name>
</gene>
<protein>
    <recommendedName>
        <fullName evidence="3">Nitric oxide-responding transcriptional regulator Dnr (Crp/Fnr family)</fullName>
    </recommendedName>
</protein>
<evidence type="ECO:0008006" key="3">
    <source>
        <dbReference type="Google" id="ProtNLM"/>
    </source>
</evidence>